<gene>
    <name evidence="3" type="ORF">ZIOFF_060318</name>
    <name evidence="2" type="ORF">ZIOFF_074463</name>
    <name evidence="1" type="ORF">ZIOFF_075487</name>
</gene>
<reference evidence="2 4" key="1">
    <citation type="submission" date="2020-08" db="EMBL/GenBank/DDBJ databases">
        <title>Plant Genome Project.</title>
        <authorList>
            <person name="Zhang R.-G."/>
        </authorList>
    </citation>
    <scope>NUCLEOTIDE SEQUENCE [LARGE SCALE GENOMIC DNA]</scope>
    <source>
        <tissue evidence="2">Rhizome</tissue>
    </source>
</reference>
<evidence type="ECO:0000313" key="2">
    <source>
        <dbReference type="EMBL" id="KAG6467668.1"/>
    </source>
</evidence>
<evidence type="ECO:0000313" key="4">
    <source>
        <dbReference type="Proteomes" id="UP000734854"/>
    </source>
</evidence>
<geneLocation type="mitochondrion" evidence="2"/>
<dbReference type="EMBL" id="JACMSC010000026">
    <property type="protein sequence ID" value="KAG6467668.1"/>
    <property type="molecule type" value="Genomic_DNA"/>
</dbReference>
<evidence type="ECO:0000313" key="3">
    <source>
        <dbReference type="EMBL" id="KAG6483666.1"/>
    </source>
</evidence>
<keyword evidence="4" id="KW-1185">Reference proteome</keyword>
<dbReference type="Proteomes" id="UP000734854">
    <property type="component" value="Unassembled WGS sequence"/>
</dbReference>
<proteinExistence type="predicted"/>
<keyword evidence="2" id="KW-0496">Mitochondrion</keyword>
<evidence type="ECO:0000313" key="1">
    <source>
        <dbReference type="EMBL" id="KAG6466688.1"/>
    </source>
</evidence>
<accession>A0A8J5ELJ7</accession>
<dbReference type="EMBL" id="JACMSC010000134">
    <property type="protein sequence ID" value="KAG6466688.1"/>
    <property type="molecule type" value="Genomic_DNA"/>
</dbReference>
<comment type="caution">
    <text evidence="2">The sequence shown here is derived from an EMBL/GenBank/DDBJ whole genome shotgun (WGS) entry which is preliminary data.</text>
</comment>
<sequence>MARPRALGGRSLLFCSRHEKDARKRIAQRVEDPLRVSVVSVLGSTSLRGPCFYKVPRGQFLCSVCPPFLECPARFTGLLAYPSCRPPSGLRARYPYCSLCWAPSNCSSHKLCPARTHPPILARLFAPDVRGSFAFAGSIEILRVLRPRFPRRGHLVHRYYQRVSCLRYCD</sequence>
<dbReference type="AlphaFoldDB" id="A0A8J5ELJ7"/>
<name>A0A8J5ELJ7_ZINOF</name>
<organism evidence="2 4">
    <name type="scientific">Zingiber officinale</name>
    <name type="common">Ginger</name>
    <name type="synonym">Amomum zingiber</name>
    <dbReference type="NCBI Taxonomy" id="94328"/>
    <lineage>
        <taxon>Eukaryota</taxon>
        <taxon>Viridiplantae</taxon>
        <taxon>Streptophyta</taxon>
        <taxon>Embryophyta</taxon>
        <taxon>Tracheophyta</taxon>
        <taxon>Spermatophyta</taxon>
        <taxon>Magnoliopsida</taxon>
        <taxon>Liliopsida</taxon>
        <taxon>Zingiberales</taxon>
        <taxon>Zingiberaceae</taxon>
        <taxon>Zingiber</taxon>
    </lineage>
</organism>
<dbReference type="EMBL" id="JACMSC010000016">
    <property type="protein sequence ID" value="KAG6483666.1"/>
    <property type="molecule type" value="Genomic_DNA"/>
</dbReference>
<protein>
    <submittedName>
        <fullName evidence="2">Uncharacterized protein</fullName>
    </submittedName>
</protein>